<evidence type="ECO:0000313" key="8">
    <source>
        <dbReference type="EMBL" id="RLN35923.1"/>
    </source>
</evidence>
<dbReference type="AlphaFoldDB" id="A0A3L6TF59"/>
<sequence>MAASDGEGAPGRFDVIVVGAGIMGSCAAHAASSRGARVLLLERFGRLHARGSSHGESRGTRATYAQARYLPLVRLARRLWDVAQAEAGARVLTPTPHVDMGPRAAAPRPPRDRRGPGRGCSGCPAGGWQP</sequence>
<dbReference type="PANTHER" id="PTHR10961">
    <property type="entry name" value="PEROXISOMAL SARCOSINE OXIDASE"/>
    <property type="match status" value="1"/>
</dbReference>
<name>A0A3L6TF59_PANMI</name>
<dbReference type="InterPro" id="IPR045170">
    <property type="entry name" value="MTOX"/>
</dbReference>
<keyword evidence="9" id="KW-1185">Reference proteome</keyword>
<gene>
    <name evidence="8" type="ORF">C2845_PM03G01970</name>
</gene>
<feature type="domain" description="FAD dependent oxidoreductase" evidence="7">
    <location>
        <begin position="14"/>
        <end position="89"/>
    </location>
</feature>
<dbReference type="SUPFAM" id="SSF51905">
    <property type="entry name" value="FAD/NAD(P)-binding domain"/>
    <property type="match status" value="1"/>
</dbReference>
<evidence type="ECO:0000256" key="5">
    <source>
        <dbReference type="ARBA" id="ARBA00023002"/>
    </source>
</evidence>
<dbReference type="Proteomes" id="UP000275267">
    <property type="component" value="Unassembled WGS sequence"/>
</dbReference>
<dbReference type="PANTHER" id="PTHR10961:SF7">
    <property type="entry name" value="FAD DEPENDENT OXIDOREDUCTASE DOMAIN-CONTAINING PROTEIN"/>
    <property type="match status" value="1"/>
</dbReference>
<dbReference type="Gene3D" id="3.50.50.60">
    <property type="entry name" value="FAD/NAD(P)-binding domain"/>
    <property type="match status" value="1"/>
</dbReference>
<dbReference type="OrthoDB" id="781353at2759"/>
<dbReference type="STRING" id="4540.A0A3L6TF59"/>
<evidence type="ECO:0000313" key="9">
    <source>
        <dbReference type="Proteomes" id="UP000275267"/>
    </source>
</evidence>
<protein>
    <recommendedName>
        <fullName evidence="7">FAD dependent oxidoreductase domain-containing protein</fullName>
    </recommendedName>
</protein>
<evidence type="ECO:0000256" key="4">
    <source>
        <dbReference type="ARBA" id="ARBA00022827"/>
    </source>
</evidence>
<evidence type="ECO:0000256" key="6">
    <source>
        <dbReference type="SAM" id="MobiDB-lite"/>
    </source>
</evidence>
<dbReference type="GO" id="GO:0050660">
    <property type="term" value="F:flavin adenine dinucleotide binding"/>
    <property type="evidence" value="ECO:0007669"/>
    <property type="project" value="InterPro"/>
</dbReference>
<evidence type="ECO:0000256" key="3">
    <source>
        <dbReference type="ARBA" id="ARBA00022630"/>
    </source>
</evidence>
<dbReference type="GO" id="GO:0008115">
    <property type="term" value="F:sarcosine oxidase activity"/>
    <property type="evidence" value="ECO:0007669"/>
    <property type="project" value="TreeGrafter"/>
</dbReference>
<evidence type="ECO:0000256" key="2">
    <source>
        <dbReference type="ARBA" id="ARBA00010989"/>
    </source>
</evidence>
<keyword evidence="4" id="KW-0274">FAD</keyword>
<evidence type="ECO:0000256" key="1">
    <source>
        <dbReference type="ARBA" id="ARBA00001974"/>
    </source>
</evidence>
<dbReference type="InterPro" id="IPR006076">
    <property type="entry name" value="FAD-dep_OxRdtase"/>
</dbReference>
<organism evidence="8 9">
    <name type="scientific">Panicum miliaceum</name>
    <name type="common">Proso millet</name>
    <name type="synonym">Broomcorn millet</name>
    <dbReference type="NCBI Taxonomy" id="4540"/>
    <lineage>
        <taxon>Eukaryota</taxon>
        <taxon>Viridiplantae</taxon>
        <taxon>Streptophyta</taxon>
        <taxon>Embryophyta</taxon>
        <taxon>Tracheophyta</taxon>
        <taxon>Spermatophyta</taxon>
        <taxon>Magnoliopsida</taxon>
        <taxon>Liliopsida</taxon>
        <taxon>Poales</taxon>
        <taxon>Poaceae</taxon>
        <taxon>PACMAD clade</taxon>
        <taxon>Panicoideae</taxon>
        <taxon>Panicodae</taxon>
        <taxon>Paniceae</taxon>
        <taxon>Panicinae</taxon>
        <taxon>Panicum</taxon>
        <taxon>Panicum sect. Panicum</taxon>
    </lineage>
</organism>
<dbReference type="Gene3D" id="3.30.9.10">
    <property type="entry name" value="D-Amino Acid Oxidase, subunit A, domain 2"/>
    <property type="match status" value="1"/>
</dbReference>
<comment type="caution">
    <text evidence="8">The sequence shown here is derived from an EMBL/GenBank/DDBJ whole genome shotgun (WGS) entry which is preliminary data.</text>
</comment>
<dbReference type="InterPro" id="IPR036188">
    <property type="entry name" value="FAD/NAD-bd_sf"/>
</dbReference>
<comment type="similarity">
    <text evidence="2">Belongs to the MSOX/MTOX family.</text>
</comment>
<keyword evidence="5" id="KW-0560">Oxidoreductase</keyword>
<accession>A0A3L6TF59</accession>
<feature type="compositionally biased region" description="Low complexity" evidence="6">
    <location>
        <begin position="121"/>
        <end position="130"/>
    </location>
</feature>
<comment type="cofactor">
    <cofactor evidence="1">
        <name>FAD</name>
        <dbReference type="ChEBI" id="CHEBI:57692"/>
    </cofactor>
</comment>
<dbReference type="EMBL" id="PQIB02000002">
    <property type="protein sequence ID" value="RLN35923.1"/>
    <property type="molecule type" value="Genomic_DNA"/>
</dbReference>
<evidence type="ECO:0000259" key="7">
    <source>
        <dbReference type="Pfam" id="PF01266"/>
    </source>
</evidence>
<feature type="region of interest" description="Disordered" evidence="6">
    <location>
        <begin position="92"/>
        <end position="130"/>
    </location>
</feature>
<reference evidence="9" key="1">
    <citation type="journal article" date="2019" name="Nat. Commun.">
        <title>The genome of broomcorn millet.</title>
        <authorList>
            <person name="Zou C."/>
            <person name="Miki D."/>
            <person name="Li D."/>
            <person name="Tang Q."/>
            <person name="Xiao L."/>
            <person name="Rajput S."/>
            <person name="Deng P."/>
            <person name="Jia W."/>
            <person name="Huang R."/>
            <person name="Zhang M."/>
            <person name="Sun Y."/>
            <person name="Hu J."/>
            <person name="Fu X."/>
            <person name="Schnable P.S."/>
            <person name="Li F."/>
            <person name="Zhang H."/>
            <person name="Feng B."/>
            <person name="Zhu X."/>
            <person name="Liu R."/>
            <person name="Schnable J.C."/>
            <person name="Zhu J.-K."/>
            <person name="Zhang H."/>
        </authorList>
    </citation>
    <scope>NUCLEOTIDE SEQUENCE [LARGE SCALE GENOMIC DNA]</scope>
</reference>
<dbReference type="Pfam" id="PF01266">
    <property type="entry name" value="DAO"/>
    <property type="match status" value="1"/>
</dbReference>
<keyword evidence="3" id="KW-0285">Flavoprotein</keyword>
<proteinExistence type="inferred from homology"/>